<dbReference type="PANTHER" id="PTHR32309">
    <property type="entry name" value="TYROSINE-PROTEIN KINASE"/>
    <property type="match status" value="1"/>
</dbReference>
<evidence type="ECO:0000313" key="2">
    <source>
        <dbReference type="Proteomes" id="UP000198356"/>
    </source>
</evidence>
<dbReference type="AlphaFoldDB" id="A0A239JKR4"/>
<dbReference type="GO" id="GO:0004713">
    <property type="term" value="F:protein tyrosine kinase activity"/>
    <property type="evidence" value="ECO:0007669"/>
    <property type="project" value="TreeGrafter"/>
</dbReference>
<dbReference type="InterPro" id="IPR027417">
    <property type="entry name" value="P-loop_NTPase"/>
</dbReference>
<dbReference type="SUPFAM" id="SSF52540">
    <property type="entry name" value="P-loop containing nucleoside triphosphate hydrolases"/>
    <property type="match status" value="1"/>
</dbReference>
<reference evidence="1 2" key="1">
    <citation type="submission" date="2017-06" db="EMBL/GenBank/DDBJ databases">
        <authorList>
            <person name="Kim H.J."/>
            <person name="Triplett B.A."/>
        </authorList>
    </citation>
    <scope>NUCLEOTIDE SEQUENCE [LARGE SCALE GENOMIC DNA]</scope>
    <source>
        <strain evidence="1 2">DSM 18704</strain>
    </source>
</reference>
<dbReference type="Gene3D" id="3.40.50.300">
    <property type="entry name" value="P-loop containing nucleotide triphosphate hydrolases"/>
    <property type="match status" value="1"/>
</dbReference>
<gene>
    <name evidence="1" type="ORF">SAMN05421770_1048</name>
</gene>
<evidence type="ECO:0000313" key="1">
    <source>
        <dbReference type="EMBL" id="SNT06471.1"/>
    </source>
</evidence>
<protein>
    <recommendedName>
        <fullName evidence="3">Chromosome partitioning ATPase, Mrp family, contains Fe-S cluster</fullName>
    </recommendedName>
</protein>
<accession>A0A239JKR4</accession>
<evidence type="ECO:0008006" key="3">
    <source>
        <dbReference type="Google" id="ProtNLM"/>
    </source>
</evidence>
<proteinExistence type="predicted"/>
<keyword evidence="2" id="KW-1185">Reference proteome</keyword>
<dbReference type="InterPro" id="IPR050445">
    <property type="entry name" value="Bact_polysacc_biosynth/exp"/>
</dbReference>
<dbReference type="EMBL" id="FZOU01000004">
    <property type="protein sequence ID" value="SNT06471.1"/>
    <property type="molecule type" value="Genomic_DNA"/>
</dbReference>
<dbReference type="GO" id="GO:0005886">
    <property type="term" value="C:plasma membrane"/>
    <property type="evidence" value="ECO:0007669"/>
    <property type="project" value="TreeGrafter"/>
</dbReference>
<dbReference type="PANTHER" id="PTHR32309:SF13">
    <property type="entry name" value="FERRIC ENTEROBACTIN TRANSPORT PROTEIN FEPE"/>
    <property type="match status" value="1"/>
</dbReference>
<sequence>MIATQSNTVPAYEGLLYTVFQQLRQNARHGLVVALTSANPGEGVTHSIQALTAGLGKDSLARTLSVDSRRLRALTADPGSLVDLCEPIGPSIFELVRTSARSGPHSWESWQYRQDCVQQLRAAFDYVLIDCPSLREAGDALSLAPFVDGVIMVVEADKTRRDQILHAEKTIEFARGNLIGHILNKRNYLVPDWIYRRL</sequence>
<name>A0A239JKR4_9BACT</name>
<dbReference type="OrthoDB" id="121966at2"/>
<dbReference type="Proteomes" id="UP000198356">
    <property type="component" value="Unassembled WGS sequence"/>
</dbReference>
<dbReference type="RefSeq" id="WP_089408685.1">
    <property type="nucleotide sequence ID" value="NZ_FZOU01000004.1"/>
</dbReference>
<organism evidence="1 2">
    <name type="scientific">Granulicella rosea</name>
    <dbReference type="NCBI Taxonomy" id="474952"/>
    <lineage>
        <taxon>Bacteria</taxon>
        <taxon>Pseudomonadati</taxon>
        <taxon>Acidobacteriota</taxon>
        <taxon>Terriglobia</taxon>
        <taxon>Terriglobales</taxon>
        <taxon>Acidobacteriaceae</taxon>
        <taxon>Granulicella</taxon>
    </lineage>
</organism>